<dbReference type="PANTHER" id="PTHR12147:SF26">
    <property type="entry name" value="PEPTIDASE M28 DOMAIN-CONTAINING PROTEIN"/>
    <property type="match status" value="1"/>
</dbReference>
<dbReference type="RefSeq" id="WP_136824644.1">
    <property type="nucleotide sequence ID" value="NZ_SWBP01000001.1"/>
</dbReference>
<proteinExistence type="predicted"/>
<feature type="signal peptide" evidence="1">
    <location>
        <begin position="1"/>
        <end position="19"/>
    </location>
</feature>
<evidence type="ECO:0000256" key="1">
    <source>
        <dbReference type="SAM" id="SignalP"/>
    </source>
</evidence>
<evidence type="ECO:0000313" key="3">
    <source>
        <dbReference type="EMBL" id="TKC00435.1"/>
    </source>
</evidence>
<dbReference type="InterPro" id="IPR045175">
    <property type="entry name" value="M28_fam"/>
</dbReference>
<keyword evidence="1" id="KW-0732">Signal</keyword>
<organism evidence="3 4">
    <name type="scientific">Pedobacter cryophilus</name>
    <dbReference type="NCBI Taxonomy" id="2571271"/>
    <lineage>
        <taxon>Bacteria</taxon>
        <taxon>Pseudomonadati</taxon>
        <taxon>Bacteroidota</taxon>
        <taxon>Sphingobacteriia</taxon>
        <taxon>Sphingobacteriales</taxon>
        <taxon>Sphingobacteriaceae</taxon>
        <taxon>Pedobacter</taxon>
    </lineage>
</organism>
<sequence length="526" mass="58498">MKKLFIITSLMAFTLATQAQDKKAMKYAKTITSKDATEILTILAGDDYEGRETGKAGANKAAQYIKEKFQSFGLTAPVNGDYFQMLDLKERTLAQKNVIANGETLEFLKDYYVLPGSFDDTKKTFKNFVFVGYGITSDKYDDLSSLNLEGKIAVVLPGEPSLNGKSLISGTDKMSDWTTSRTKKINALKAKKPAGIIILNADMSRMAANKAYFDRPSLVLGEVKTGNLLTVYASKMAINKLMANSSKSIDSLSAQINKTLQPASFSFNANLDVDLQNKMTPVEAKNVLGFLEGSDPILKKEILVITAHYDHVGVGDDGEVFNGADDDGSGTTGVLEIAQAFTKAKKAGKGPKRSILFMTVVGEEKGLLGSEWYSDHPVYPLENTITNLNIDMIGRVGDLYKGKQDSANYIYVIGSEKLSSTLKVINEKNNNTYTKMTLDYKFDDPADTERIYYRSDHYNFAKHNIPIIFYFNGTHEDYHKKTDEVKKINFPLLTKRTQLVFYTAWEIANMANKPVVDRQNDMPNSR</sequence>
<dbReference type="OrthoDB" id="9764939at2"/>
<comment type="caution">
    <text evidence="3">The sequence shown here is derived from an EMBL/GenBank/DDBJ whole genome shotgun (WGS) entry which is preliminary data.</text>
</comment>
<reference evidence="3 4" key="1">
    <citation type="submission" date="2019-04" db="EMBL/GenBank/DDBJ databases">
        <title>Pedobacter sp. AR-3-17 sp. nov., isolated from Arctic soil.</title>
        <authorList>
            <person name="Dahal R.H."/>
            <person name="Kim D.-U."/>
        </authorList>
    </citation>
    <scope>NUCLEOTIDE SEQUENCE [LARGE SCALE GENOMIC DNA]</scope>
    <source>
        <strain evidence="3 4">AR-3-17</strain>
    </source>
</reference>
<dbReference type="SUPFAM" id="SSF52025">
    <property type="entry name" value="PA domain"/>
    <property type="match status" value="1"/>
</dbReference>
<gene>
    <name evidence="3" type="ORF">FA046_01765</name>
</gene>
<dbReference type="InterPro" id="IPR007484">
    <property type="entry name" value="Peptidase_M28"/>
</dbReference>
<evidence type="ECO:0000313" key="4">
    <source>
        <dbReference type="Proteomes" id="UP000308181"/>
    </source>
</evidence>
<protein>
    <submittedName>
        <fullName evidence="3">M28 family peptidase</fullName>
    </submittedName>
</protein>
<dbReference type="GO" id="GO:0008235">
    <property type="term" value="F:metalloexopeptidase activity"/>
    <property type="evidence" value="ECO:0007669"/>
    <property type="project" value="InterPro"/>
</dbReference>
<dbReference type="InterPro" id="IPR046450">
    <property type="entry name" value="PA_dom_sf"/>
</dbReference>
<accession>A0A4U1C585</accession>
<dbReference type="Gene3D" id="3.40.630.10">
    <property type="entry name" value="Zn peptidases"/>
    <property type="match status" value="2"/>
</dbReference>
<dbReference type="Pfam" id="PF04389">
    <property type="entry name" value="Peptidase_M28"/>
    <property type="match status" value="1"/>
</dbReference>
<name>A0A4U1C585_9SPHI</name>
<dbReference type="EMBL" id="SWBP01000001">
    <property type="protein sequence ID" value="TKC00435.1"/>
    <property type="molecule type" value="Genomic_DNA"/>
</dbReference>
<feature type="chain" id="PRO_5020553070" evidence="1">
    <location>
        <begin position="20"/>
        <end position="526"/>
    </location>
</feature>
<feature type="domain" description="Peptidase M28" evidence="2">
    <location>
        <begin position="286"/>
        <end position="502"/>
    </location>
</feature>
<evidence type="ECO:0000259" key="2">
    <source>
        <dbReference type="Pfam" id="PF04389"/>
    </source>
</evidence>
<keyword evidence="4" id="KW-1185">Reference proteome</keyword>
<dbReference type="SUPFAM" id="SSF53187">
    <property type="entry name" value="Zn-dependent exopeptidases"/>
    <property type="match status" value="1"/>
</dbReference>
<dbReference type="PANTHER" id="PTHR12147">
    <property type="entry name" value="METALLOPEPTIDASE M28 FAMILY MEMBER"/>
    <property type="match status" value="1"/>
</dbReference>
<dbReference type="Proteomes" id="UP000308181">
    <property type="component" value="Unassembled WGS sequence"/>
</dbReference>
<dbReference type="AlphaFoldDB" id="A0A4U1C585"/>
<dbReference type="GO" id="GO:0006508">
    <property type="term" value="P:proteolysis"/>
    <property type="evidence" value="ECO:0007669"/>
    <property type="project" value="InterPro"/>
</dbReference>